<dbReference type="eggNOG" id="ENOG5033KFH">
    <property type="taxonomic scope" value="Bacteria"/>
</dbReference>
<dbReference type="InterPro" id="IPR024998">
    <property type="entry name" value="DUF3906"/>
</dbReference>
<gene>
    <name evidence="1" type="ordered locus">Bcell_3350</name>
</gene>
<dbReference type="EMBL" id="CP002394">
    <property type="protein sequence ID" value="ADU31592.1"/>
    <property type="molecule type" value="Genomic_DNA"/>
</dbReference>
<dbReference type="AlphaFoldDB" id="E6U1U5"/>
<dbReference type="Pfam" id="PF13046">
    <property type="entry name" value="DUF3906"/>
    <property type="match status" value="1"/>
</dbReference>
<accession>E6U1U5</accession>
<evidence type="ECO:0000313" key="2">
    <source>
        <dbReference type="Proteomes" id="UP000001401"/>
    </source>
</evidence>
<dbReference type="KEGG" id="bco:Bcell_3350"/>
<protein>
    <recommendedName>
        <fullName evidence="3">DUF3906 family protein</fullName>
    </recommendedName>
</protein>
<name>E6U1U5_EVAC2</name>
<dbReference type="Proteomes" id="UP000001401">
    <property type="component" value="Chromosome"/>
</dbReference>
<evidence type="ECO:0008006" key="3">
    <source>
        <dbReference type="Google" id="ProtNLM"/>
    </source>
</evidence>
<sequence length="70" mass="8042">MNIYRFEALINRDHTANIIVVANDEEKAFQLAEIELEKSYMKIPQIEELTLFEKKKVGNGAAYVLNQGVE</sequence>
<dbReference type="RefSeq" id="WP_013489923.1">
    <property type="nucleotide sequence ID" value="NC_014829.1"/>
</dbReference>
<evidence type="ECO:0000313" key="1">
    <source>
        <dbReference type="EMBL" id="ADU31592.1"/>
    </source>
</evidence>
<dbReference type="HOGENOM" id="CLU_200493_1_0_9"/>
<dbReference type="STRING" id="649639.Bcell_3350"/>
<dbReference type="OrthoDB" id="2382322at2"/>
<reference evidence="1 2" key="1">
    <citation type="submission" date="2010-12" db="EMBL/GenBank/DDBJ databases">
        <title>Complete sequence of Bacillus cellulosilyticus DSM 2522.</title>
        <authorList>
            <consortium name="US DOE Joint Genome Institute"/>
            <person name="Lucas S."/>
            <person name="Copeland A."/>
            <person name="Lapidus A."/>
            <person name="Cheng J.-F."/>
            <person name="Bruce D."/>
            <person name="Goodwin L."/>
            <person name="Pitluck S."/>
            <person name="Chertkov O."/>
            <person name="Detter J.C."/>
            <person name="Han C."/>
            <person name="Tapia R."/>
            <person name="Land M."/>
            <person name="Hauser L."/>
            <person name="Jeffries C."/>
            <person name="Kyrpides N."/>
            <person name="Ivanova N."/>
            <person name="Mikhailova N."/>
            <person name="Brumm P."/>
            <person name="Mead D."/>
            <person name="Woyke T."/>
        </authorList>
    </citation>
    <scope>NUCLEOTIDE SEQUENCE [LARGE SCALE GENOMIC DNA]</scope>
    <source>
        <strain evidence="2">ATCC 21833 / DSM 2522 / FERM P-1141 / JCM 9156 / N-4</strain>
    </source>
</reference>
<organism evidence="1 2">
    <name type="scientific">Evansella cellulosilytica (strain ATCC 21833 / DSM 2522 / FERM P-1141 / JCM 9156 / N-4)</name>
    <name type="common">Bacillus cellulosilyticus</name>
    <dbReference type="NCBI Taxonomy" id="649639"/>
    <lineage>
        <taxon>Bacteria</taxon>
        <taxon>Bacillati</taxon>
        <taxon>Bacillota</taxon>
        <taxon>Bacilli</taxon>
        <taxon>Bacillales</taxon>
        <taxon>Bacillaceae</taxon>
        <taxon>Evansella</taxon>
    </lineage>
</organism>
<keyword evidence="2" id="KW-1185">Reference proteome</keyword>
<proteinExistence type="predicted"/>